<organism evidence="2 3">
    <name type="scientific">Crucibulum laeve</name>
    <dbReference type="NCBI Taxonomy" id="68775"/>
    <lineage>
        <taxon>Eukaryota</taxon>
        <taxon>Fungi</taxon>
        <taxon>Dikarya</taxon>
        <taxon>Basidiomycota</taxon>
        <taxon>Agaricomycotina</taxon>
        <taxon>Agaricomycetes</taxon>
        <taxon>Agaricomycetidae</taxon>
        <taxon>Agaricales</taxon>
        <taxon>Agaricineae</taxon>
        <taxon>Nidulariaceae</taxon>
        <taxon>Crucibulum</taxon>
    </lineage>
</organism>
<accession>A0A5C3LKT6</accession>
<dbReference type="Proteomes" id="UP000308652">
    <property type="component" value="Unassembled WGS sequence"/>
</dbReference>
<keyword evidence="3" id="KW-1185">Reference proteome</keyword>
<evidence type="ECO:0000313" key="2">
    <source>
        <dbReference type="EMBL" id="TFK32883.1"/>
    </source>
</evidence>
<gene>
    <name evidence="2" type="ORF">BDQ12DRAFT_670743</name>
</gene>
<evidence type="ECO:0000256" key="1">
    <source>
        <dbReference type="SAM" id="MobiDB-lite"/>
    </source>
</evidence>
<sequence>MAPKPLDILKKGFTNLQKHVKGRKDKLEARQAQNKSISSLDERWLDNEASVIDERLVIAIFSSCLMPNLLSMPAAPYPPVPLLYGDRHGSTRHLVDAINIDGDNIRLKPKLCERSTRVHNGTASNHIEKAILSGTRSAGCAFIPKSSELLRHRLMPTWQCRKRTQRPRHDQHNESSPLHTDTGG</sequence>
<dbReference type="OrthoDB" id="162969at2759"/>
<dbReference type="AlphaFoldDB" id="A0A5C3LKT6"/>
<reference evidence="2 3" key="1">
    <citation type="journal article" date="2019" name="Nat. Ecol. Evol.">
        <title>Megaphylogeny resolves global patterns of mushroom evolution.</title>
        <authorList>
            <person name="Varga T."/>
            <person name="Krizsan K."/>
            <person name="Foldi C."/>
            <person name="Dima B."/>
            <person name="Sanchez-Garcia M."/>
            <person name="Sanchez-Ramirez S."/>
            <person name="Szollosi G.J."/>
            <person name="Szarkandi J.G."/>
            <person name="Papp V."/>
            <person name="Albert L."/>
            <person name="Andreopoulos W."/>
            <person name="Angelini C."/>
            <person name="Antonin V."/>
            <person name="Barry K.W."/>
            <person name="Bougher N.L."/>
            <person name="Buchanan P."/>
            <person name="Buyck B."/>
            <person name="Bense V."/>
            <person name="Catcheside P."/>
            <person name="Chovatia M."/>
            <person name="Cooper J."/>
            <person name="Damon W."/>
            <person name="Desjardin D."/>
            <person name="Finy P."/>
            <person name="Geml J."/>
            <person name="Haridas S."/>
            <person name="Hughes K."/>
            <person name="Justo A."/>
            <person name="Karasinski D."/>
            <person name="Kautmanova I."/>
            <person name="Kiss B."/>
            <person name="Kocsube S."/>
            <person name="Kotiranta H."/>
            <person name="LaButti K.M."/>
            <person name="Lechner B.E."/>
            <person name="Liimatainen K."/>
            <person name="Lipzen A."/>
            <person name="Lukacs Z."/>
            <person name="Mihaltcheva S."/>
            <person name="Morgado L.N."/>
            <person name="Niskanen T."/>
            <person name="Noordeloos M.E."/>
            <person name="Ohm R.A."/>
            <person name="Ortiz-Santana B."/>
            <person name="Ovrebo C."/>
            <person name="Racz N."/>
            <person name="Riley R."/>
            <person name="Savchenko A."/>
            <person name="Shiryaev A."/>
            <person name="Soop K."/>
            <person name="Spirin V."/>
            <person name="Szebenyi C."/>
            <person name="Tomsovsky M."/>
            <person name="Tulloss R.E."/>
            <person name="Uehling J."/>
            <person name="Grigoriev I.V."/>
            <person name="Vagvolgyi C."/>
            <person name="Papp T."/>
            <person name="Martin F.M."/>
            <person name="Miettinen O."/>
            <person name="Hibbett D.S."/>
            <person name="Nagy L.G."/>
        </authorList>
    </citation>
    <scope>NUCLEOTIDE SEQUENCE [LARGE SCALE GENOMIC DNA]</scope>
    <source>
        <strain evidence="2 3">CBS 166.37</strain>
    </source>
</reference>
<dbReference type="EMBL" id="ML213661">
    <property type="protein sequence ID" value="TFK32883.1"/>
    <property type="molecule type" value="Genomic_DNA"/>
</dbReference>
<feature type="compositionally biased region" description="Polar residues" evidence="1">
    <location>
        <begin position="174"/>
        <end position="184"/>
    </location>
</feature>
<dbReference type="STRING" id="68775.A0A5C3LKT6"/>
<proteinExistence type="predicted"/>
<name>A0A5C3LKT6_9AGAR</name>
<protein>
    <submittedName>
        <fullName evidence="2">Uncharacterized protein</fullName>
    </submittedName>
</protein>
<evidence type="ECO:0000313" key="3">
    <source>
        <dbReference type="Proteomes" id="UP000308652"/>
    </source>
</evidence>
<feature type="region of interest" description="Disordered" evidence="1">
    <location>
        <begin position="161"/>
        <end position="184"/>
    </location>
</feature>